<name>A0A7V0T6Y9_UNCW3</name>
<dbReference type="Proteomes" id="UP000885672">
    <property type="component" value="Unassembled WGS sequence"/>
</dbReference>
<dbReference type="GO" id="GO:0030313">
    <property type="term" value="C:cell envelope"/>
    <property type="evidence" value="ECO:0007669"/>
    <property type="project" value="UniProtKB-SubCell"/>
</dbReference>
<evidence type="ECO:0000256" key="2">
    <source>
        <dbReference type="ARBA" id="ARBA00022448"/>
    </source>
</evidence>
<proteinExistence type="predicted"/>
<dbReference type="PANTHER" id="PTHR42953">
    <property type="entry name" value="HIGH-AFFINITY ZINC UPTAKE SYSTEM PROTEIN ZNUA-RELATED"/>
    <property type="match status" value="1"/>
</dbReference>
<accession>A0A7V0T6Y9</accession>
<gene>
    <name evidence="5" type="ORF">ENN51_08580</name>
</gene>
<dbReference type="SUPFAM" id="SSF53807">
    <property type="entry name" value="Helical backbone' metal receptor"/>
    <property type="match status" value="1"/>
</dbReference>
<dbReference type="Pfam" id="PF01297">
    <property type="entry name" value="ZnuA"/>
    <property type="match status" value="1"/>
</dbReference>
<dbReference type="InterPro" id="IPR050492">
    <property type="entry name" value="Bact_metal-bind_prot9"/>
</dbReference>
<keyword evidence="2" id="KW-0813">Transport</keyword>
<dbReference type="Gene3D" id="3.40.50.1980">
    <property type="entry name" value="Nitrogenase molybdenum iron protein domain"/>
    <property type="match status" value="1"/>
</dbReference>
<evidence type="ECO:0000256" key="4">
    <source>
        <dbReference type="ARBA" id="ARBA00022729"/>
    </source>
</evidence>
<reference evidence="5" key="1">
    <citation type="journal article" date="2020" name="mSystems">
        <title>Genome- and Community-Level Interaction Insights into Carbon Utilization and Element Cycling Functions of Hydrothermarchaeota in Hydrothermal Sediment.</title>
        <authorList>
            <person name="Zhou Z."/>
            <person name="Liu Y."/>
            <person name="Xu W."/>
            <person name="Pan J."/>
            <person name="Luo Z.H."/>
            <person name="Li M."/>
        </authorList>
    </citation>
    <scope>NUCLEOTIDE SEQUENCE [LARGE SCALE GENOMIC DNA]</scope>
    <source>
        <strain evidence="5">SpSt-1182</strain>
    </source>
</reference>
<dbReference type="GO" id="GO:0030001">
    <property type="term" value="P:metal ion transport"/>
    <property type="evidence" value="ECO:0007669"/>
    <property type="project" value="InterPro"/>
</dbReference>
<organism evidence="5">
    <name type="scientific">candidate division WOR-3 bacterium</name>
    <dbReference type="NCBI Taxonomy" id="2052148"/>
    <lineage>
        <taxon>Bacteria</taxon>
        <taxon>Bacteria division WOR-3</taxon>
    </lineage>
</organism>
<keyword evidence="4" id="KW-0732">Signal</keyword>
<dbReference type="AlphaFoldDB" id="A0A7V0T6Y9"/>
<evidence type="ECO:0000313" key="5">
    <source>
        <dbReference type="EMBL" id="HDR00320.1"/>
    </source>
</evidence>
<dbReference type="InterPro" id="IPR006127">
    <property type="entry name" value="ZnuA-like"/>
</dbReference>
<dbReference type="GO" id="GO:0046872">
    <property type="term" value="F:metal ion binding"/>
    <property type="evidence" value="ECO:0007669"/>
    <property type="project" value="UniProtKB-KW"/>
</dbReference>
<dbReference type="PANTHER" id="PTHR42953:SF1">
    <property type="entry name" value="METAL-BINDING PROTEIN HI_0362-RELATED"/>
    <property type="match status" value="1"/>
</dbReference>
<dbReference type="PROSITE" id="PS51257">
    <property type="entry name" value="PROKAR_LIPOPROTEIN"/>
    <property type="match status" value="1"/>
</dbReference>
<comment type="subcellular location">
    <subcellularLocation>
        <location evidence="1">Cell envelope</location>
    </subcellularLocation>
</comment>
<sequence>MSRRLVTGAVLAVLLAAGCQHQGGDRLTIVASTANVGAVIRAVGGDRVECITLAPAGMCPGHFDIRPSHVAAVARADLIVRQGWEDWFDGLARELPEPRARVYTCSTGGNWMLPDVHRRAVGELTGLLAGLDSVAADTFRSRAAVYLARVDSAALLARASFSGRVLPRALAAEHQAPFLRWLGFRVVATYGRPEEFTASELTRLASVGADSAVGIVIDNLQSGPGAGRSLAEALHARHADLTNFPLDADYPATLVENARTLARLLE</sequence>
<evidence type="ECO:0000256" key="1">
    <source>
        <dbReference type="ARBA" id="ARBA00004196"/>
    </source>
</evidence>
<comment type="caution">
    <text evidence="5">The sequence shown here is derived from an EMBL/GenBank/DDBJ whole genome shotgun (WGS) entry which is preliminary data.</text>
</comment>
<keyword evidence="3" id="KW-0479">Metal-binding</keyword>
<evidence type="ECO:0000256" key="3">
    <source>
        <dbReference type="ARBA" id="ARBA00022723"/>
    </source>
</evidence>
<protein>
    <submittedName>
        <fullName evidence="5">Zinc ABC transporter substrate-binding protein</fullName>
    </submittedName>
</protein>
<dbReference type="EMBL" id="DSBX01000330">
    <property type="protein sequence ID" value="HDR00320.1"/>
    <property type="molecule type" value="Genomic_DNA"/>
</dbReference>